<dbReference type="SUPFAM" id="SSF51445">
    <property type="entry name" value="(Trans)glycosidases"/>
    <property type="match status" value="1"/>
</dbReference>
<evidence type="ECO:0000313" key="11">
    <source>
        <dbReference type="EMBL" id="MDQ0449494.1"/>
    </source>
</evidence>
<dbReference type="Pfam" id="PF00331">
    <property type="entry name" value="Glyco_hydro_10"/>
    <property type="match status" value="1"/>
</dbReference>
<dbReference type="Gene3D" id="3.20.20.80">
    <property type="entry name" value="Glycosidases"/>
    <property type="match status" value="1"/>
</dbReference>
<keyword evidence="5 9" id="KW-0378">Hydrolase</keyword>
<comment type="caution">
    <text evidence="11">The sequence shown here is derived from an EMBL/GenBank/DDBJ whole genome shotgun (WGS) entry which is preliminary data.</text>
</comment>
<dbReference type="PANTHER" id="PTHR31490">
    <property type="entry name" value="GLYCOSYL HYDROLASE"/>
    <property type="match status" value="1"/>
</dbReference>
<evidence type="ECO:0000256" key="5">
    <source>
        <dbReference type="ARBA" id="ARBA00022801"/>
    </source>
</evidence>
<keyword evidence="4" id="KW-0732">Signal</keyword>
<evidence type="ECO:0000256" key="2">
    <source>
        <dbReference type="ARBA" id="ARBA00007495"/>
    </source>
</evidence>
<dbReference type="SMART" id="SM00633">
    <property type="entry name" value="Glyco_10"/>
    <property type="match status" value="1"/>
</dbReference>
<keyword evidence="6 9" id="KW-0119">Carbohydrate metabolism</keyword>
<dbReference type="PROSITE" id="PS51318">
    <property type="entry name" value="TAT"/>
    <property type="match status" value="1"/>
</dbReference>
<dbReference type="EMBL" id="JAUSVP010000015">
    <property type="protein sequence ID" value="MDQ0449494.1"/>
    <property type="molecule type" value="Genomic_DNA"/>
</dbReference>
<dbReference type="EC" id="3.2.1.8" evidence="9"/>
<organism evidence="11 12">
    <name type="scientific">Methylobacterium aerolatum</name>
    <dbReference type="NCBI Taxonomy" id="418708"/>
    <lineage>
        <taxon>Bacteria</taxon>
        <taxon>Pseudomonadati</taxon>
        <taxon>Pseudomonadota</taxon>
        <taxon>Alphaproteobacteria</taxon>
        <taxon>Hyphomicrobiales</taxon>
        <taxon>Methylobacteriaceae</taxon>
        <taxon>Methylobacterium</taxon>
    </lineage>
</organism>
<dbReference type="PANTHER" id="PTHR31490:SF88">
    <property type="entry name" value="BETA-XYLANASE"/>
    <property type="match status" value="1"/>
</dbReference>
<dbReference type="InterPro" id="IPR044846">
    <property type="entry name" value="GH10"/>
</dbReference>
<keyword evidence="7 9" id="KW-0326">Glycosidase</keyword>
<dbReference type="GO" id="GO:0031176">
    <property type="term" value="F:endo-1,4-beta-xylanase activity"/>
    <property type="evidence" value="ECO:0007669"/>
    <property type="project" value="UniProtKB-EC"/>
</dbReference>
<reference evidence="11 12" key="1">
    <citation type="submission" date="2023-07" db="EMBL/GenBank/DDBJ databases">
        <title>Genomic Encyclopedia of Type Strains, Phase IV (KMG-IV): sequencing the most valuable type-strain genomes for metagenomic binning, comparative biology and taxonomic classification.</title>
        <authorList>
            <person name="Goeker M."/>
        </authorList>
    </citation>
    <scope>NUCLEOTIDE SEQUENCE [LARGE SCALE GENOMIC DNA]</scope>
    <source>
        <strain evidence="11 12">DSM 19013</strain>
    </source>
</reference>
<gene>
    <name evidence="11" type="ORF">QO012_004013</name>
</gene>
<dbReference type="InterPro" id="IPR001000">
    <property type="entry name" value="GH10_dom"/>
</dbReference>
<evidence type="ECO:0000256" key="4">
    <source>
        <dbReference type="ARBA" id="ARBA00022729"/>
    </source>
</evidence>
<evidence type="ECO:0000259" key="10">
    <source>
        <dbReference type="PROSITE" id="PS51760"/>
    </source>
</evidence>
<keyword evidence="3" id="KW-0858">Xylan degradation</keyword>
<feature type="domain" description="GH10" evidence="10">
    <location>
        <begin position="40"/>
        <end position="375"/>
    </location>
</feature>
<evidence type="ECO:0000256" key="7">
    <source>
        <dbReference type="ARBA" id="ARBA00023295"/>
    </source>
</evidence>
<comment type="catalytic activity">
    <reaction evidence="1 9">
        <text>Endohydrolysis of (1-&gt;4)-beta-D-xylosidic linkages in xylans.</text>
        <dbReference type="EC" id="3.2.1.8"/>
    </reaction>
</comment>
<keyword evidence="12" id="KW-1185">Reference proteome</keyword>
<accession>A0ABU0I4F8</accession>
<evidence type="ECO:0000256" key="1">
    <source>
        <dbReference type="ARBA" id="ARBA00000681"/>
    </source>
</evidence>
<proteinExistence type="inferred from homology"/>
<evidence type="ECO:0000313" key="12">
    <source>
        <dbReference type="Proteomes" id="UP001231124"/>
    </source>
</evidence>
<evidence type="ECO:0000256" key="8">
    <source>
        <dbReference type="ARBA" id="ARBA00023326"/>
    </source>
</evidence>
<dbReference type="RefSeq" id="WP_238201349.1">
    <property type="nucleotide sequence ID" value="NZ_BPQE01000003.1"/>
</dbReference>
<dbReference type="InterPro" id="IPR006311">
    <property type="entry name" value="TAT_signal"/>
</dbReference>
<protein>
    <recommendedName>
        <fullName evidence="9">Beta-xylanase</fullName>
        <ecNumber evidence="9">3.2.1.8</ecNumber>
    </recommendedName>
</protein>
<dbReference type="PRINTS" id="PR00134">
    <property type="entry name" value="GLHYDRLASE10"/>
</dbReference>
<dbReference type="InterPro" id="IPR017853">
    <property type="entry name" value="GH"/>
</dbReference>
<evidence type="ECO:0000256" key="9">
    <source>
        <dbReference type="RuleBase" id="RU361174"/>
    </source>
</evidence>
<dbReference type="Proteomes" id="UP001231124">
    <property type="component" value="Unassembled WGS sequence"/>
</dbReference>
<keyword evidence="8 9" id="KW-0624">Polysaccharide degradation</keyword>
<evidence type="ECO:0000256" key="3">
    <source>
        <dbReference type="ARBA" id="ARBA00022651"/>
    </source>
</evidence>
<dbReference type="PROSITE" id="PS51760">
    <property type="entry name" value="GH10_2"/>
    <property type="match status" value="1"/>
</dbReference>
<sequence length="393" mass="43023">MATTLNRRSLLGGVAAAGLAGPVASAPAGEFGPLKRPSWAADGPQGAAAAKGLGFGAAVPSNLLNRSANFQKIMARDCGVLVGNNEMKMAVMLPEPGRPDFAPADSVVRFGRAHGQRLRGHALVWHEALPAWVAPLLEHASAAQAGDFLHRWIDTAAGRYRGVIDSWDVVNEVLAGYGPVRRADGLRESPWLTALGPDYIDLAFRWAREADPRAALAWNEDSLEHAFDWVEAKRGRVLKRLEGMRARGVPVRRFGIQAHLISDQPFDPKAFRRFIGDLGQLGIGIEITELDIDDKAFPADAALRDKAVAEFARRFLDVVLDEPATLSVVTWGYFDGDTWLNDHPDHRRRDGLAQRPLPLDTTMRPKPFREALIAAFRAAPDHSVARARLRETI</sequence>
<comment type="similarity">
    <text evidence="2 9">Belongs to the glycosyl hydrolase 10 (cellulase F) family.</text>
</comment>
<name>A0ABU0I4F8_9HYPH</name>
<evidence type="ECO:0000256" key="6">
    <source>
        <dbReference type="ARBA" id="ARBA00023277"/>
    </source>
</evidence>